<keyword evidence="3" id="KW-0694">RNA-binding</keyword>
<dbReference type="GO" id="GO:0005634">
    <property type="term" value="C:nucleus"/>
    <property type="evidence" value="ECO:0007669"/>
    <property type="project" value="UniProtKB-SubCell"/>
</dbReference>
<accession>A0A6B2G0S0</accession>
<sequence length="190" mass="21507">MTRKICQNIQIHVMVQNCVYLVLILKGLDVYTTEEEVRNAVCHLTKKIVYDIRLIKEKISNVSRGFCFVELGNVDDAKTLMHFLKNMSPPFSINGRKISMGYARNNFGFSCNVRVNNNSVASNAIAAARAASSVLPPHLQDTPISTSSYSDYTSGISSISNFHISFPFYFPSGRWRPSKFCLRSSFWILY</sequence>
<dbReference type="InterPro" id="IPR035979">
    <property type="entry name" value="RBD_domain_sf"/>
</dbReference>
<organism evidence="5">
    <name type="scientific">Myxobolus squamalis</name>
    <name type="common">Myxosporean</name>
    <dbReference type="NCBI Taxonomy" id="59785"/>
    <lineage>
        <taxon>Eukaryota</taxon>
        <taxon>Metazoa</taxon>
        <taxon>Cnidaria</taxon>
        <taxon>Myxozoa</taxon>
        <taxon>Myxosporea</taxon>
        <taxon>Bivalvulida</taxon>
        <taxon>Platysporina</taxon>
        <taxon>Myxobolidae</taxon>
        <taxon>Myxobolus</taxon>
    </lineage>
</organism>
<reference evidence="5" key="1">
    <citation type="submission" date="2018-11" db="EMBL/GenBank/DDBJ databases">
        <title>Myxobolus squamalis genome and transcriptome.</title>
        <authorList>
            <person name="Yahalomi D."/>
            <person name="Atkinson S.D."/>
            <person name="Neuhof M."/>
            <person name="Chang E.S."/>
            <person name="Philippe H."/>
            <person name="Cartwright P."/>
            <person name="Bartholomew J.L."/>
            <person name="Huchon D."/>
        </authorList>
    </citation>
    <scope>NUCLEOTIDE SEQUENCE</scope>
    <source>
        <strain evidence="5">71B08</strain>
        <tissue evidence="5">Whole</tissue>
    </source>
</reference>
<evidence type="ECO:0000256" key="2">
    <source>
        <dbReference type="ARBA" id="ARBA00023242"/>
    </source>
</evidence>
<dbReference type="CDD" id="cd12313">
    <property type="entry name" value="RRM1_RRM2_RBM5_like"/>
    <property type="match status" value="1"/>
</dbReference>
<keyword evidence="2" id="KW-0539">Nucleus</keyword>
<dbReference type="PANTHER" id="PTHR13948">
    <property type="entry name" value="RNA-BINDING PROTEIN"/>
    <property type="match status" value="1"/>
</dbReference>
<name>A0A6B2G0S0_MYXSQ</name>
<dbReference type="Gene3D" id="3.30.70.330">
    <property type="match status" value="1"/>
</dbReference>
<dbReference type="GO" id="GO:0003723">
    <property type="term" value="F:RNA binding"/>
    <property type="evidence" value="ECO:0007669"/>
    <property type="project" value="UniProtKB-UniRule"/>
</dbReference>
<evidence type="ECO:0000256" key="3">
    <source>
        <dbReference type="PROSITE-ProRule" id="PRU00176"/>
    </source>
</evidence>
<dbReference type="InterPro" id="IPR012677">
    <property type="entry name" value="Nucleotide-bd_a/b_plait_sf"/>
</dbReference>
<dbReference type="SMART" id="SM00360">
    <property type="entry name" value="RRM"/>
    <property type="match status" value="1"/>
</dbReference>
<dbReference type="SUPFAM" id="SSF54928">
    <property type="entry name" value="RNA-binding domain, RBD"/>
    <property type="match status" value="1"/>
</dbReference>
<proteinExistence type="predicted"/>
<dbReference type="PROSITE" id="PS50102">
    <property type="entry name" value="RRM"/>
    <property type="match status" value="1"/>
</dbReference>
<dbReference type="AlphaFoldDB" id="A0A6B2G0S0"/>
<evidence type="ECO:0000313" key="5">
    <source>
        <dbReference type="EMBL" id="NDJ96156.1"/>
    </source>
</evidence>
<dbReference type="EMBL" id="GHBR01000644">
    <property type="protein sequence ID" value="NDJ96156.1"/>
    <property type="molecule type" value="Transcribed_RNA"/>
</dbReference>
<dbReference type="GO" id="GO:0000398">
    <property type="term" value="P:mRNA splicing, via spliceosome"/>
    <property type="evidence" value="ECO:0007669"/>
    <property type="project" value="TreeGrafter"/>
</dbReference>
<protein>
    <submittedName>
        <fullName evidence="5">RNA-binding protein 5 (Trinotate prediction)</fullName>
    </submittedName>
</protein>
<dbReference type="PANTHER" id="PTHR13948:SF3">
    <property type="entry name" value="FI21118P1"/>
    <property type="match status" value="1"/>
</dbReference>
<evidence type="ECO:0000256" key="1">
    <source>
        <dbReference type="ARBA" id="ARBA00004123"/>
    </source>
</evidence>
<dbReference type="InterPro" id="IPR000504">
    <property type="entry name" value="RRM_dom"/>
</dbReference>
<evidence type="ECO:0000259" key="4">
    <source>
        <dbReference type="PROSITE" id="PS50102"/>
    </source>
</evidence>
<comment type="subcellular location">
    <subcellularLocation>
        <location evidence="1">Nucleus</location>
    </subcellularLocation>
</comment>
<feature type="domain" description="RRM" evidence="4">
    <location>
        <begin position="21"/>
        <end position="105"/>
    </location>
</feature>